<dbReference type="AlphaFoldDB" id="A0A1B1YT09"/>
<evidence type="ECO:0000313" key="2">
    <source>
        <dbReference type="EMBL" id="ANX03849.1"/>
    </source>
</evidence>
<name>A0A1B1YT09_9GAMM</name>
<dbReference type="Proteomes" id="UP000092952">
    <property type="component" value="Chromosome"/>
</dbReference>
<feature type="signal peptide" evidence="1">
    <location>
        <begin position="1"/>
        <end position="22"/>
    </location>
</feature>
<organism evidence="2 3">
    <name type="scientific">Immundisolibacter cernigliae</name>
    <dbReference type="NCBI Taxonomy" id="1810504"/>
    <lineage>
        <taxon>Bacteria</taxon>
        <taxon>Pseudomonadati</taxon>
        <taxon>Pseudomonadota</taxon>
        <taxon>Gammaproteobacteria</taxon>
        <taxon>Immundisolibacterales</taxon>
        <taxon>Immundisolibacteraceae</taxon>
        <taxon>Immundisolibacter</taxon>
    </lineage>
</organism>
<feature type="chain" id="PRO_5008532994" evidence="1">
    <location>
        <begin position="23"/>
        <end position="116"/>
    </location>
</feature>
<evidence type="ECO:0000313" key="3">
    <source>
        <dbReference type="Proteomes" id="UP000092952"/>
    </source>
</evidence>
<keyword evidence="3" id="KW-1185">Reference proteome</keyword>
<proteinExistence type="predicted"/>
<accession>A0A1B1YT09</accession>
<reference evidence="3" key="1">
    <citation type="submission" date="2016-03" db="EMBL/GenBank/DDBJ databases">
        <title>Complete genome sequence of Solimmundus cernigliae, representing a novel lineage of polycyclic aromatic hydrocarbon degraders within the Gammaproteobacteria.</title>
        <authorList>
            <person name="Singleton D.R."/>
            <person name="Dickey A.N."/>
            <person name="Scholl E.H."/>
            <person name="Wright F.A."/>
            <person name="Aitken M.D."/>
        </authorList>
    </citation>
    <scope>NUCLEOTIDE SEQUENCE [LARGE SCALE GENOMIC DNA]</scope>
    <source>
        <strain evidence="3">TR3.2</strain>
    </source>
</reference>
<protein>
    <submittedName>
        <fullName evidence="2">Uncharacterized protein</fullName>
    </submittedName>
</protein>
<dbReference type="InParanoid" id="A0A1B1YT09"/>
<gene>
    <name evidence="2" type="ORF">PG2T_06335</name>
</gene>
<evidence type="ECO:0000256" key="1">
    <source>
        <dbReference type="SAM" id="SignalP"/>
    </source>
</evidence>
<dbReference type="KEGG" id="gbi:PG2T_06335"/>
<sequence>MRHLQRFLLCLLCAALPLRGGAQMLDVPAPCPMSQAMAPATDTASVDACCEHGDLAGGTGTACETGQGCHCGGPGMAVVAFAAAVQGPRPALQPLSARLLVAACHPSAVWRPPTLI</sequence>
<dbReference type="EMBL" id="CP014671">
    <property type="protein sequence ID" value="ANX03849.1"/>
    <property type="molecule type" value="Genomic_DNA"/>
</dbReference>
<keyword evidence="1" id="KW-0732">Signal</keyword>
<dbReference type="RefSeq" id="WP_068803542.1">
    <property type="nucleotide sequence ID" value="NZ_CP014671.1"/>
</dbReference>